<dbReference type="EC" id="2.3.1.180" evidence="9"/>
<evidence type="ECO:0000256" key="3">
    <source>
        <dbReference type="ARBA" id="ARBA00022679"/>
    </source>
</evidence>
<feature type="active site" evidence="9">
    <location>
        <position position="112"/>
    </location>
</feature>
<feature type="active site" evidence="9">
    <location>
        <position position="265"/>
    </location>
</feature>
<dbReference type="InterPro" id="IPR013751">
    <property type="entry name" value="ACP_syn_III_N"/>
</dbReference>
<comment type="subcellular location">
    <subcellularLocation>
        <location evidence="9">Cytoplasm</location>
    </subcellularLocation>
</comment>
<dbReference type="PANTHER" id="PTHR43091:SF1">
    <property type="entry name" value="BETA-KETOACYL-[ACYL-CARRIER-PROTEIN] SYNTHASE III, CHLOROPLASTIC"/>
    <property type="match status" value="1"/>
</dbReference>
<keyword evidence="13" id="KW-1185">Reference proteome</keyword>
<keyword evidence="7 9" id="KW-0511">Multifunctional enzyme</keyword>
<evidence type="ECO:0000256" key="4">
    <source>
        <dbReference type="ARBA" id="ARBA00022832"/>
    </source>
</evidence>
<keyword evidence="8 9" id="KW-0012">Acyltransferase</keyword>
<organism evidence="12 13">
    <name type="scientific">Metabacillus flavus</name>
    <dbReference type="NCBI Taxonomy" id="2823519"/>
    <lineage>
        <taxon>Bacteria</taxon>
        <taxon>Bacillati</taxon>
        <taxon>Bacillota</taxon>
        <taxon>Bacilli</taxon>
        <taxon>Bacillales</taxon>
        <taxon>Bacillaceae</taxon>
        <taxon>Metabacillus</taxon>
    </lineage>
</organism>
<protein>
    <recommendedName>
        <fullName evidence="9">Beta-ketoacyl-[acyl-carrier-protein] synthase III</fullName>
        <shortName evidence="9">Beta-ketoacyl-ACP synthase III</shortName>
        <shortName evidence="9">KAS III</shortName>
        <ecNumber evidence="9">2.3.1.180</ecNumber>
    </recommendedName>
    <alternativeName>
        <fullName evidence="9">3-oxoacyl-[acyl-carrier-protein] synthase 3</fullName>
    </alternativeName>
    <alternativeName>
        <fullName evidence="9">3-oxoacyl-[acyl-carrier-protein] synthase III</fullName>
    </alternativeName>
</protein>
<keyword evidence="2 9" id="KW-0444">Lipid biosynthesis</keyword>
<evidence type="ECO:0000259" key="10">
    <source>
        <dbReference type="Pfam" id="PF08541"/>
    </source>
</evidence>
<evidence type="ECO:0000256" key="1">
    <source>
        <dbReference type="ARBA" id="ARBA00008642"/>
    </source>
</evidence>
<comment type="domain">
    <text evidence="9">The last Arg residue of the ACP-binding site is essential for the weak association between ACP/AcpP and FabH.</text>
</comment>
<comment type="pathway">
    <text evidence="9">Lipid metabolism; fatty acid biosynthesis.</text>
</comment>
<sequence>MNAGIIGIGRYIPENVITNHDLEKRMDTSDEWIRTRTGIEERRIASDDIDTSDMAFMAAEKALIDAGITAKELDMILVATVTPDQPFPSVACRIQERLGAGQIPAMDISAACAGFMYGLVTGKQFIETGVYKNILVVGVEKLSKVTNWEDRNTAVLFGDAAGAAVLGPVSEGKGILSFDLGADGSGGKHLYQEEYIIMNGREVFKFAVRQMGESSVKVLEKAGLTKADVDMLVPHQANIRIMEASRERLELPPEKMSKTVNKFGNTSAASIPLSIVEELEAGKIKDGDLLVMVGFGGGLTWGAIAMRWGR</sequence>
<comment type="caution">
    <text evidence="12">The sequence shown here is derived from an EMBL/GenBank/DDBJ whole genome shotgun (WGS) entry which is preliminary data.</text>
</comment>
<dbReference type="NCBIfam" id="NF006829">
    <property type="entry name" value="PRK09352.1"/>
    <property type="match status" value="1"/>
</dbReference>
<evidence type="ECO:0000259" key="11">
    <source>
        <dbReference type="Pfam" id="PF08545"/>
    </source>
</evidence>
<reference evidence="12 13" key="1">
    <citation type="submission" date="2021-04" db="EMBL/GenBank/DDBJ databases">
        <title>Metabacillus sp. strain KIGAM252 whole genome sequence.</title>
        <authorList>
            <person name="Seo M.-J."/>
            <person name="Cho E.-S."/>
            <person name="Hwang C.Y."/>
            <person name="Yoon D.J."/>
        </authorList>
    </citation>
    <scope>NUCLEOTIDE SEQUENCE [LARGE SCALE GENOMIC DNA]</scope>
    <source>
        <strain evidence="12 13">KIGAM252</strain>
    </source>
</reference>
<dbReference type="HAMAP" id="MF_01815">
    <property type="entry name" value="FabH"/>
    <property type="match status" value="1"/>
</dbReference>
<dbReference type="Proteomes" id="UP000682403">
    <property type="component" value="Unassembled WGS sequence"/>
</dbReference>
<evidence type="ECO:0000256" key="7">
    <source>
        <dbReference type="ARBA" id="ARBA00023268"/>
    </source>
</evidence>
<dbReference type="InterPro" id="IPR004655">
    <property type="entry name" value="FabH"/>
</dbReference>
<feature type="region of interest" description="ACP-binding" evidence="9">
    <location>
        <begin position="236"/>
        <end position="240"/>
    </location>
</feature>
<accession>A0ABS5LCA8</accession>
<evidence type="ECO:0000256" key="6">
    <source>
        <dbReference type="ARBA" id="ARBA00023160"/>
    </source>
</evidence>
<feature type="active site" evidence="9">
    <location>
        <position position="235"/>
    </location>
</feature>
<keyword evidence="9" id="KW-0963">Cytoplasm</keyword>
<keyword evidence="5 9" id="KW-0443">Lipid metabolism</keyword>
<name>A0ABS5LCA8_9BACI</name>
<keyword evidence="4 9" id="KW-0276">Fatty acid metabolism</keyword>
<evidence type="ECO:0000313" key="12">
    <source>
        <dbReference type="EMBL" id="MBS2968372.1"/>
    </source>
</evidence>
<evidence type="ECO:0000256" key="5">
    <source>
        <dbReference type="ARBA" id="ARBA00023098"/>
    </source>
</evidence>
<evidence type="ECO:0000256" key="9">
    <source>
        <dbReference type="HAMAP-Rule" id="MF_01815"/>
    </source>
</evidence>
<comment type="similarity">
    <text evidence="1 9">Belongs to the thiolase-like superfamily. FabH family.</text>
</comment>
<dbReference type="Pfam" id="PF08545">
    <property type="entry name" value="ACP_syn_III"/>
    <property type="match status" value="1"/>
</dbReference>
<dbReference type="EMBL" id="JAGVRK010000001">
    <property type="protein sequence ID" value="MBS2968372.1"/>
    <property type="molecule type" value="Genomic_DNA"/>
</dbReference>
<evidence type="ECO:0000256" key="8">
    <source>
        <dbReference type="ARBA" id="ARBA00023315"/>
    </source>
</evidence>
<comment type="catalytic activity">
    <reaction evidence="9">
        <text>malonyl-[ACP] + acetyl-CoA + H(+) = 3-oxobutanoyl-[ACP] + CO2 + CoA</text>
        <dbReference type="Rhea" id="RHEA:12080"/>
        <dbReference type="Rhea" id="RHEA-COMP:9623"/>
        <dbReference type="Rhea" id="RHEA-COMP:9625"/>
        <dbReference type="ChEBI" id="CHEBI:15378"/>
        <dbReference type="ChEBI" id="CHEBI:16526"/>
        <dbReference type="ChEBI" id="CHEBI:57287"/>
        <dbReference type="ChEBI" id="CHEBI:57288"/>
        <dbReference type="ChEBI" id="CHEBI:78449"/>
        <dbReference type="ChEBI" id="CHEBI:78450"/>
        <dbReference type="EC" id="2.3.1.180"/>
    </reaction>
</comment>
<dbReference type="RefSeq" id="WP_211557112.1">
    <property type="nucleotide sequence ID" value="NZ_JAGVRK010000001.1"/>
</dbReference>
<proteinExistence type="inferred from homology"/>
<dbReference type="PANTHER" id="PTHR43091">
    <property type="entry name" value="3-OXOACYL-[ACYL-CARRIER-PROTEIN] SYNTHASE"/>
    <property type="match status" value="1"/>
</dbReference>
<feature type="domain" description="Beta-ketoacyl-[acyl-carrier-protein] synthase III N-terminal" evidence="11">
    <location>
        <begin position="106"/>
        <end position="184"/>
    </location>
</feature>
<evidence type="ECO:0000313" key="13">
    <source>
        <dbReference type="Proteomes" id="UP000682403"/>
    </source>
</evidence>
<dbReference type="Pfam" id="PF08541">
    <property type="entry name" value="ACP_syn_III_C"/>
    <property type="match status" value="1"/>
</dbReference>
<keyword evidence="6 9" id="KW-0275">Fatty acid biosynthesis</keyword>
<comment type="function">
    <text evidence="9">Catalyzes the condensation reaction of fatty acid synthesis by the addition to an acyl acceptor of two carbons from malonyl-ACP. Catalyzes the first condensation reaction which initiates fatty acid synthesis and may therefore play a role in governing the total rate of fatty acid production. Possesses both acetoacetyl-ACP synthase and acetyl transacylase activities. Its substrate specificity determines the biosynthesis of branched-chain and/or straight-chain of fatty acids.</text>
</comment>
<dbReference type="InterPro" id="IPR013747">
    <property type="entry name" value="ACP_syn_III_C"/>
</dbReference>
<feature type="domain" description="Beta-ketoacyl-[acyl-carrier-protein] synthase III C-terminal" evidence="10">
    <location>
        <begin position="219"/>
        <end position="308"/>
    </location>
</feature>
<dbReference type="CDD" id="cd00830">
    <property type="entry name" value="KAS_III"/>
    <property type="match status" value="1"/>
</dbReference>
<dbReference type="Gene3D" id="3.40.47.10">
    <property type="match status" value="1"/>
</dbReference>
<dbReference type="InterPro" id="IPR016039">
    <property type="entry name" value="Thiolase-like"/>
</dbReference>
<dbReference type="SUPFAM" id="SSF53901">
    <property type="entry name" value="Thiolase-like"/>
    <property type="match status" value="1"/>
</dbReference>
<keyword evidence="3 9" id="KW-0808">Transferase</keyword>
<evidence type="ECO:0000256" key="2">
    <source>
        <dbReference type="ARBA" id="ARBA00022516"/>
    </source>
</evidence>
<gene>
    <name evidence="9" type="primary">fabH</name>
    <name evidence="12" type="ORF">J9317_06320</name>
</gene>
<comment type="subunit">
    <text evidence="9">Homodimer.</text>
</comment>
<dbReference type="NCBIfam" id="TIGR00747">
    <property type="entry name" value="fabH"/>
    <property type="match status" value="1"/>
</dbReference>